<comment type="subcellular location">
    <subcellularLocation>
        <location evidence="2">Cell membrane</location>
        <topology evidence="2">Multi-pass membrane protein</topology>
    </subcellularLocation>
</comment>
<evidence type="ECO:0000313" key="17">
    <source>
        <dbReference type="EMBL" id="SCZ76310.1"/>
    </source>
</evidence>
<dbReference type="InterPro" id="IPR029151">
    <property type="entry name" value="Sensor-like_sf"/>
</dbReference>
<dbReference type="PRINTS" id="PR00344">
    <property type="entry name" value="BCTRLSENSOR"/>
</dbReference>
<reference evidence="17 18" key="1">
    <citation type="submission" date="2016-10" db="EMBL/GenBank/DDBJ databases">
        <authorList>
            <person name="de Groot N.N."/>
        </authorList>
    </citation>
    <scope>NUCLEOTIDE SEQUENCE [LARGE SCALE GENOMIC DNA]</scope>
    <source>
        <strain evidence="17 18">DSM 2784</strain>
    </source>
</reference>
<dbReference type="PROSITE" id="PS50112">
    <property type="entry name" value="PAS"/>
    <property type="match status" value="1"/>
</dbReference>
<dbReference type="InterPro" id="IPR039506">
    <property type="entry name" value="SPOB_a"/>
</dbReference>
<dbReference type="GO" id="GO:0000160">
    <property type="term" value="P:phosphorelay signal transduction system"/>
    <property type="evidence" value="ECO:0007669"/>
    <property type="project" value="UniProtKB-KW"/>
</dbReference>
<dbReference type="EMBL" id="FMWL01000001">
    <property type="protein sequence ID" value="SCZ76310.1"/>
    <property type="molecule type" value="Genomic_DNA"/>
</dbReference>
<keyword evidence="12" id="KW-0902">Two-component regulatory system</keyword>
<keyword evidence="13 14" id="KW-0472">Membrane</keyword>
<dbReference type="Pfam" id="PF00989">
    <property type="entry name" value="PAS"/>
    <property type="match status" value="1"/>
</dbReference>
<dbReference type="PANTHER" id="PTHR43065">
    <property type="entry name" value="SENSOR HISTIDINE KINASE"/>
    <property type="match status" value="1"/>
</dbReference>
<gene>
    <name evidence="17" type="ORF">SAMN03080599_00173</name>
</gene>
<keyword evidence="5" id="KW-0597">Phosphoprotein</keyword>
<evidence type="ECO:0000256" key="4">
    <source>
        <dbReference type="ARBA" id="ARBA00022475"/>
    </source>
</evidence>
<dbReference type="Pfam" id="PF14689">
    <property type="entry name" value="SPOB_a"/>
    <property type="match status" value="1"/>
</dbReference>
<keyword evidence="9 17" id="KW-0418">Kinase</keyword>
<dbReference type="PANTHER" id="PTHR43065:SF10">
    <property type="entry name" value="PEROXIDE STRESS-ACTIVATED HISTIDINE KINASE MAK3"/>
    <property type="match status" value="1"/>
</dbReference>
<evidence type="ECO:0000256" key="3">
    <source>
        <dbReference type="ARBA" id="ARBA00012438"/>
    </source>
</evidence>
<dbReference type="CDD" id="cd00130">
    <property type="entry name" value="PAS"/>
    <property type="match status" value="1"/>
</dbReference>
<dbReference type="InterPro" id="IPR004358">
    <property type="entry name" value="Sig_transdc_His_kin-like_C"/>
</dbReference>
<keyword evidence="11 14" id="KW-1133">Transmembrane helix</keyword>
<dbReference type="SUPFAM" id="SSF55785">
    <property type="entry name" value="PYP-like sensor domain (PAS domain)"/>
    <property type="match status" value="1"/>
</dbReference>
<organism evidence="17 18">
    <name type="scientific">Acidaminobacter hydrogenoformans DSM 2784</name>
    <dbReference type="NCBI Taxonomy" id="1120920"/>
    <lineage>
        <taxon>Bacteria</taxon>
        <taxon>Bacillati</taxon>
        <taxon>Bacillota</taxon>
        <taxon>Clostridia</taxon>
        <taxon>Peptostreptococcales</taxon>
        <taxon>Acidaminobacteraceae</taxon>
        <taxon>Acidaminobacter</taxon>
    </lineage>
</organism>
<sequence>MKLQFKIALFLSVMLVLVVGGIGFMTFGYLERTLETQMGNNAMDLAVTVAAMPEIREALAAQNGDGTIQARVEDFRKQTRFQYIIVMDMSGIQYSYPSENLLGERYRNGGEEQVLSTGEAYVSADRNELISAIRAFAPVYANGHQVGAVLVGLLTDTVYKEVGTQIRNLETTLVVWLLVGILGAAILSLNIKRTIFGLEPKEIALLLGQRDIILQSLNNGVLTIDNSGKILLFNKLAKDILGLSPEDVGKPLSDYSDVYAQQMLRTLDSKETILNQEIRLSPGKTILCSHTPLRDHRGEFIGVVSNIQDLTQVKLMAEELTGYQKMTNALRAQNHEFMNKLHTISGLIQLEAYEEAEEYISEVSDQRERMSGVINDRIENTHVSAILLAKYNRATEAKIDMEIDPASYLNRLPDQITEDELCSVLGNLIENAIDELVKMEGGEIYVSITSDEEALEVIVSDNGPGIREDLANKIFERGVTTKDGSRGYGLSIVKEIIDEAGGIIELDNESGAEWRITIPYEGGRALDYD</sequence>
<evidence type="ECO:0000256" key="12">
    <source>
        <dbReference type="ARBA" id="ARBA00023012"/>
    </source>
</evidence>
<keyword evidence="6" id="KW-0808">Transferase</keyword>
<keyword evidence="18" id="KW-1185">Reference proteome</keyword>
<proteinExistence type="predicted"/>
<evidence type="ECO:0000256" key="14">
    <source>
        <dbReference type="SAM" id="Phobius"/>
    </source>
</evidence>
<dbReference type="EC" id="2.7.13.3" evidence="3"/>
<dbReference type="InterPro" id="IPR035965">
    <property type="entry name" value="PAS-like_dom_sf"/>
</dbReference>
<evidence type="ECO:0000256" key="13">
    <source>
        <dbReference type="ARBA" id="ARBA00023136"/>
    </source>
</evidence>
<evidence type="ECO:0000256" key="5">
    <source>
        <dbReference type="ARBA" id="ARBA00022553"/>
    </source>
</evidence>
<feature type="domain" description="Histidine kinase" evidence="15">
    <location>
        <begin position="332"/>
        <end position="522"/>
    </location>
</feature>
<dbReference type="Pfam" id="PF02518">
    <property type="entry name" value="HATPase_c"/>
    <property type="match status" value="1"/>
</dbReference>
<evidence type="ECO:0000259" key="15">
    <source>
        <dbReference type="PROSITE" id="PS50109"/>
    </source>
</evidence>
<dbReference type="OrthoDB" id="9792686at2"/>
<keyword evidence="8" id="KW-0547">Nucleotide-binding</keyword>
<name>A0A1G5RR18_9FIRM</name>
<keyword evidence="10" id="KW-0067">ATP-binding</keyword>
<evidence type="ECO:0000259" key="16">
    <source>
        <dbReference type="PROSITE" id="PS50112"/>
    </source>
</evidence>
<dbReference type="Gene3D" id="3.30.565.10">
    <property type="entry name" value="Histidine kinase-like ATPase, C-terminal domain"/>
    <property type="match status" value="1"/>
</dbReference>
<dbReference type="GO" id="GO:0005886">
    <property type="term" value="C:plasma membrane"/>
    <property type="evidence" value="ECO:0007669"/>
    <property type="project" value="UniProtKB-SubCell"/>
</dbReference>
<dbReference type="NCBIfam" id="TIGR00229">
    <property type="entry name" value="sensory_box"/>
    <property type="match status" value="1"/>
</dbReference>
<dbReference type="AlphaFoldDB" id="A0A1G5RR18"/>
<evidence type="ECO:0000313" key="18">
    <source>
        <dbReference type="Proteomes" id="UP000199208"/>
    </source>
</evidence>
<evidence type="ECO:0000256" key="2">
    <source>
        <dbReference type="ARBA" id="ARBA00004651"/>
    </source>
</evidence>
<dbReference type="SMART" id="SM00091">
    <property type="entry name" value="PAS"/>
    <property type="match status" value="1"/>
</dbReference>
<keyword evidence="7 14" id="KW-0812">Transmembrane</keyword>
<dbReference type="Gene3D" id="1.10.287.130">
    <property type="match status" value="1"/>
</dbReference>
<evidence type="ECO:0000256" key="9">
    <source>
        <dbReference type="ARBA" id="ARBA00022777"/>
    </source>
</evidence>
<accession>A0A1G5RR18</accession>
<dbReference type="Proteomes" id="UP000199208">
    <property type="component" value="Unassembled WGS sequence"/>
</dbReference>
<evidence type="ECO:0000256" key="8">
    <source>
        <dbReference type="ARBA" id="ARBA00022741"/>
    </source>
</evidence>
<dbReference type="InterPro" id="IPR000014">
    <property type="entry name" value="PAS"/>
</dbReference>
<dbReference type="Gene3D" id="3.30.450.20">
    <property type="entry name" value="PAS domain"/>
    <property type="match status" value="2"/>
</dbReference>
<dbReference type="InterPro" id="IPR013767">
    <property type="entry name" value="PAS_fold"/>
</dbReference>
<protein>
    <recommendedName>
        <fullName evidence="3">histidine kinase</fullName>
        <ecNumber evidence="3">2.7.13.3</ecNumber>
    </recommendedName>
</protein>
<dbReference type="InterPro" id="IPR003594">
    <property type="entry name" value="HATPase_dom"/>
</dbReference>
<dbReference type="Pfam" id="PF17203">
    <property type="entry name" value="sCache_3_2"/>
    <property type="match status" value="1"/>
</dbReference>
<dbReference type="PROSITE" id="PS50109">
    <property type="entry name" value="HIS_KIN"/>
    <property type="match status" value="1"/>
</dbReference>
<evidence type="ECO:0000256" key="1">
    <source>
        <dbReference type="ARBA" id="ARBA00000085"/>
    </source>
</evidence>
<dbReference type="InterPro" id="IPR036890">
    <property type="entry name" value="HATPase_C_sf"/>
</dbReference>
<evidence type="ECO:0000256" key="7">
    <source>
        <dbReference type="ARBA" id="ARBA00022692"/>
    </source>
</evidence>
<comment type="catalytic activity">
    <reaction evidence="1">
        <text>ATP + protein L-histidine = ADP + protein N-phospho-L-histidine.</text>
        <dbReference type="EC" id="2.7.13.3"/>
    </reaction>
</comment>
<dbReference type="SUPFAM" id="SSF103190">
    <property type="entry name" value="Sensory domain-like"/>
    <property type="match status" value="1"/>
</dbReference>
<feature type="domain" description="PAS" evidence="16">
    <location>
        <begin position="213"/>
        <end position="248"/>
    </location>
</feature>
<dbReference type="SMART" id="SM00387">
    <property type="entry name" value="HATPase_c"/>
    <property type="match status" value="1"/>
</dbReference>
<dbReference type="GO" id="GO:0005524">
    <property type="term" value="F:ATP binding"/>
    <property type="evidence" value="ECO:0007669"/>
    <property type="project" value="UniProtKB-KW"/>
</dbReference>
<dbReference type="GO" id="GO:0004673">
    <property type="term" value="F:protein histidine kinase activity"/>
    <property type="evidence" value="ECO:0007669"/>
    <property type="project" value="UniProtKB-EC"/>
</dbReference>
<evidence type="ECO:0000256" key="11">
    <source>
        <dbReference type="ARBA" id="ARBA00022989"/>
    </source>
</evidence>
<keyword evidence="4" id="KW-1003">Cell membrane</keyword>
<evidence type="ECO:0000256" key="6">
    <source>
        <dbReference type="ARBA" id="ARBA00022679"/>
    </source>
</evidence>
<dbReference type="RefSeq" id="WP_092588996.1">
    <property type="nucleotide sequence ID" value="NZ_FMWL01000001.1"/>
</dbReference>
<dbReference type="GO" id="GO:0006355">
    <property type="term" value="P:regulation of DNA-templated transcription"/>
    <property type="evidence" value="ECO:0007669"/>
    <property type="project" value="InterPro"/>
</dbReference>
<feature type="transmembrane region" description="Helical" evidence="14">
    <location>
        <begin position="7"/>
        <end position="30"/>
    </location>
</feature>
<evidence type="ECO:0000256" key="10">
    <source>
        <dbReference type="ARBA" id="ARBA00022840"/>
    </source>
</evidence>
<dbReference type="SUPFAM" id="SSF55874">
    <property type="entry name" value="ATPase domain of HSP90 chaperone/DNA topoisomerase II/histidine kinase"/>
    <property type="match status" value="1"/>
</dbReference>
<dbReference type="InterPro" id="IPR005467">
    <property type="entry name" value="His_kinase_dom"/>
</dbReference>
<dbReference type="InterPro" id="IPR033463">
    <property type="entry name" value="sCache_3"/>
</dbReference>
<dbReference type="STRING" id="1120920.SAMN03080599_00173"/>